<gene>
    <name evidence="21" type="ORF">B0J11DRAFT_438199</name>
</gene>
<evidence type="ECO:0000256" key="4">
    <source>
        <dbReference type="ARBA" id="ARBA00004371"/>
    </source>
</evidence>
<evidence type="ECO:0000256" key="16">
    <source>
        <dbReference type="ARBA" id="ARBA00023288"/>
    </source>
</evidence>
<dbReference type="GO" id="GO:0070936">
    <property type="term" value="P:protein K48-linked ubiquitination"/>
    <property type="evidence" value="ECO:0007669"/>
    <property type="project" value="TreeGrafter"/>
</dbReference>
<organism evidence="21 22">
    <name type="scientific">Dendryphion nanum</name>
    <dbReference type="NCBI Taxonomy" id="256645"/>
    <lineage>
        <taxon>Eukaryota</taxon>
        <taxon>Fungi</taxon>
        <taxon>Dikarya</taxon>
        <taxon>Ascomycota</taxon>
        <taxon>Pezizomycotina</taxon>
        <taxon>Dothideomycetes</taxon>
        <taxon>Pleosporomycetidae</taxon>
        <taxon>Pleosporales</taxon>
        <taxon>Torulaceae</taxon>
        <taxon>Dendryphion</taxon>
    </lineage>
</organism>
<dbReference type="GO" id="GO:0005768">
    <property type="term" value="C:endosome"/>
    <property type="evidence" value="ECO:0007669"/>
    <property type="project" value="UniProtKB-SubCell"/>
</dbReference>
<dbReference type="GO" id="GO:0061630">
    <property type="term" value="F:ubiquitin protein ligase activity"/>
    <property type="evidence" value="ECO:0007669"/>
    <property type="project" value="UniProtKB-EC"/>
</dbReference>
<dbReference type="InterPro" id="IPR051878">
    <property type="entry name" value="ZNRF_ubiq-protein_ligase"/>
</dbReference>
<dbReference type="OrthoDB" id="660555at2759"/>
<dbReference type="EMBL" id="JAGMWT010000010">
    <property type="protein sequence ID" value="KAH7120842.1"/>
    <property type="molecule type" value="Genomic_DNA"/>
</dbReference>
<keyword evidence="13" id="KW-0862">Zinc</keyword>
<feature type="compositionally biased region" description="Polar residues" evidence="18">
    <location>
        <begin position="344"/>
        <end position="355"/>
    </location>
</feature>
<comment type="pathway">
    <text evidence="5">Protein modification; protein ubiquitination.</text>
</comment>
<dbReference type="InterPro" id="IPR017455">
    <property type="entry name" value="Znf_FYVE-rel"/>
</dbReference>
<accession>A0A9P9IHZ5</accession>
<dbReference type="InterPro" id="IPR000306">
    <property type="entry name" value="Znf_FYVE"/>
</dbReference>
<feature type="domain" description="RING-type" evidence="19">
    <location>
        <begin position="539"/>
        <end position="582"/>
    </location>
</feature>
<evidence type="ECO:0000256" key="3">
    <source>
        <dbReference type="ARBA" id="ARBA00004177"/>
    </source>
</evidence>
<dbReference type="GO" id="GO:0008270">
    <property type="term" value="F:zinc ion binding"/>
    <property type="evidence" value="ECO:0007669"/>
    <property type="project" value="UniProtKB-KW"/>
</dbReference>
<feature type="compositionally biased region" description="Basic residues" evidence="18">
    <location>
        <begin position="1"/>
        <end position="16"/>
    </location>
</feature>
<evidence type="ECO:0000256" key="13">
    <source>
        <dbReference type="ARBA" id="ARBA00022833"/>
    </source>
</evidence>
<feature type="domain" description="FYVE-type" evidence="20">
    <location>
        <begin position="214"/>
        <end position="313"/>
    </location>
</feature>
<evidence type="ECO:0000256" key="9">
    <source>
        <dbReference type="ARBA" id="ARBA00022723"/>
    </source>
</evidence>
<evidence type="ECO:0000313" key="22">
    <source>
        <dbReference type="Proteomes" id="UP000700596"/>
    </source>
</evidence>
<dbReference type="GO" id="GO:0016020">
    <property type="term" value="C:membrane"/>
    <property type="evidence" value="ECO:0007669"/>
    <property type="project" value="UniProtKB-SubCell"/>
</dbReference>
<evidence type="ECO:0000256" key="1">
    <source>
        <dbReference type="ARBA" id="ARBA00000900"/>
    </source>
</evidence>
<dbReference type="PROSITE" id="PS50178">
    <property type="entry name" value="ZF_FYVE"/>
    <property type="match status" value="1"/>
</dbReference>
<feature type="region of interest" description="Disordered" evidence="18">
    <location>
        <begin position="313"/>
        <end position="463"/>
    </location>
</feature>
<dbReference type="Pfam" id="PF13639">
    <property type="entry name" value="zf-RING_2"/>
    <property type="match status" value="1"/>
</dbReference>
<feature type="compositionally biased region" description="Pro residues" evidence="18">
    <location>
        <begin position="313"/>
        <end position="325"/>
    </location>
</feature>
<dbReference type="PROSITE" id="PS50089">
    <property type="entry name" value="ZF_RING_2"/>
    <property type="match status" value="1"/>
</dbReference>
<keyword evidence="10" id="KW-0967">Endosome</keyword>
<dbReference type="PANTHER" id="PTHR46661:SF4">
    <property type="entry name" value="RING-TYPE DOMAIN-CONTAINING PROTEIN"/>
    <property type="match status" value="1"/>
</dbReference>
<keyword evidence="15" id="KW-0458">Lysosome</keyword>
<dbReference type="SMART" id="SM00184">
    <property type="entry name" value="RING"/>
    <property type="match status" value="1"/>
</dbReference>
<dbReference type="SUPFAM" id="SSF57850">
    <property type="entry name" value="RING/U-box"/>
    <property type="match status" value="1"/>
</dbReference>
<feature type="region of interest" description="Disordered" evidence="18">
    <location>
        <begin position="69"/>
        <end position="198"/>
    </location>
</feature>
<evidence type="ECO:0000256" key="10">
    <source>
        <dbReference type="ARBA" id="ARBA00022753"/>
    </source>
</evidence>
<feature type="compositionally biased region" description="Polar residues" evidence="18">
    <location>
        <begin position="17"/>
        <end position="31"/>
    </location>
</feature>
<dbReference type="Gene3D" id="3.30.40.10">
    <property type="entry name" value="Zinc/RING finger domain, C3HC4 (zinc finger)"/>
    <property type="match status" value="2"/>
</dbReference>
<feature type="compositionally biased region" description="Pro residues" evidence="18">
    <location>
        <begin position="175"/>
        <end position="188"/>
    </location>
</feature>
<feature type="compositionally biased region" description="Low complexity" evidence="18">
    <location>
        <begin position="147"/>
        <end position="161"/>
    </location>
</feature>
<evidence type="ECO:0000256" key="5">
    <source>
        <dbReference type="ARBA" id="ARBA00004906"/>
    </source>
</evidence>
<dbReference type="InterPro" id="IPR013083">
    <property type="entry name" value="Znf_RING/FYVE/PHD"/>
</dbReference>
<evidence type="ECO:0000256" key="2">
    <source>
        <dbReference type="ARBA" id="ARBA00004170"/>
    </source>
</evidence>
<evidence type="ECO:0000256" key="18">
    <source>
        <dbReference type="SAM" id="MobiDB-lite"/>
    </source>
</evidence>
<feature type="compositionally biased region" description="Low complexity" evidence="18">
    <location>
        <begin position="394"/>
        <end position="404"/>
    </location>
</feature>
<evidence type="ECO:0000256" key="17">
    <source>
        <dbReference type="PROSITE-ProRule" id="PRU00175"/>
    </source>
</evidence>
<protein>
    <recommendedName>
        <fullName evidence="6">RING-type E3 ubiquitin transferase</fullName>
        <ecNumber evidence="6">2.3.2.27</ecNumber>
    </recommendedName>
</protein>
<comment type="caution">
    <text evidence="21">The sequence shown here is derived from an EMBL/GenBank/DDBJ whole genome shotgun (WGS) entry which is preliminary data.</text>
</comment>
<evidence type="ECO:0000256" key="7">
    <source>
        <dbReference type="ARBA" id="ARBA00022679"/>
    </source>
</evidence>
<sequence>MRRRTEHSRERRHPNVHSHSTPSLLDSSQPSHNHHGAIASHFLAQPNAAYGGQTWVDFLRETGVGAGQRQPMGRYEYSSTTHNQNPHDSHVHNNNPYGHYPAQPSSSSRFTLPAHPARTSSTTALPSTERKRRLTTAESPVRRPSGRRTSSTNASGSSAGNPINLDGSSHSLLPPSAPPSFPAFPPPRSSSYHNSVRRRESNMSDIALPPWQPDAEVTQCPVCKNHFSFFYRKHHCRKCGRVVCATCSPHRITIPRQYIVHPPSETAGANIIDLSGSDDDNNNNMAAFGPFRNPALGGGEVVRVCNPCVPDPNFSPPPQPPPYTPRRPEPANPTHNSLPRGHRSSQSANDISQPVNYPHRHSHAARDAFTRDGITFRNSTRVADLWPPGIEGPSTTSTSMSGHHSSNHTHHPSFNPPEPAGRSVLSSHQPDPRPPRREIPEEDECPVCGNELPPKGPNGEETAREDHINDCISSFSGPPTMTTSTSLPATRTRGMSDAAVAVGSPAGPSNRHSMFARGLFPYVATEKDCLDEDGEQAECVICFEEFEAGDQMARLVCLCRFHEDCIRKWWEKKGRGACPTHQLHEYE</sequence>
<evidence type="ECO:0000256" key="11">
    <source>
        <dbReference type="ARBA" id="ARBA00022771"/>
    </source>
</evidence>
<keyword evidence="22" id="KW-1185">Reference proteome</keyword>
<keyword evidence="9" id="KW-0479">Metal-binding</keyword>
<keyword evidence="16" id="KW-0449">Lipoprotein</keyword>
<keyword evidence="8" id="KW-0519">Myristate</keyword>
<dbReference type="PANTHER" id="PTHR46661">
    <property type="entry name" value="E3 UBIQUITIN-PROTEIN LIGASE ZNRF1-LIKE PROTEIN"/>
    <property type="match status" value="1"/>
</dbReference>
<evidence type="ECO:0000259" key="19">
    <source>
        <dbReference type="PROSITE" id="PS50089"/>
    </source>
</evidence>
<keyword evidence="14" id="KW-0472">Membrane</keyword>
<keyword evidence="11 17" id="KW-0863">Zinc-finger</keyword>
<keyword evidence="12" id="KW-0833">Ubl conjugation pathway</keyword>
<reference evidence="21" key="1">
    <citation type="journal article" date="2021" name="Nat. Commun.">
        <title>Genetic determinants of endophytism in the Arabidopsis root mycobiome.</title>
        <authorList>
            <person name="Mesny F."/>
            <person name="Miyauchi S."/>
            <person name="Thiergart T."/>
            <person name="Pickel B."/>
            <person name="Atanasova L."/>
            <person name="Karlsson M."/>
            <person name="Huettel B."/>
            <person name="Barry K.W."/>
            <person name="Haridas S."/>
            <person name="Chen C."/>
            <person name="Bauer D."/>
            <person name="Andreopoulos W."/>
            <person name="Pangilinan J."/>
            <person name="LaButti K."/>
            <person name="Riley R."/>
            <person name="Lipzen A."/>
            <person name="Clum A."/>
            <person name="Drula E."/>
            <person name="Henrissat B."/>
            <person name="Kohler A."/>
            <person name="Grigoriev I.V."/>
            <person name="Martin F.M."/>
            <person name="Hacquard S."/>
        </authorList>
    </citation>
    <scope>NUCLEOTIDE SEQUENCE</scope>
    <source>
        <strain evidence="21">MPI-CAGE-CH-0243</strain>
    </source>
</reference>
<evidence type="ECO:0000256" key="8">
    <source>
        <dbReference type="ARBA" id="ARBA00022707"/>
    </source>
</evidence>
<dbReference type="Pfam" id="PF01363">
    <property type="entry name" value="FYVE"/>
    <property type="match status" value="1"/>
</dbReference>
<dbReference type="Proteomes" id="UP000700596">
    <property type="component" value="Unassembled WGS sequence"/>
</dbReference>
<dbReference type="InterPro" id="IPR011011">
    <property type="entry name" value="Znf_FYVE_PHD"/>
</dbReference>
<dbReference type="InterPro" id="IPR001841">
    <property type="entry name" value="Znf_RING"/>
</dbReference>
<evidence type="ECO:0000256" key="15">
    <source>
        <dbReference type="ARBA" id="ARBA00023228"/>
    </source>
</evidence>
<proteinExistence type="predicted"/>
<feature type="compositionally biased region" description="Basic and acidic residues" evidence="18">
    <location>
        <begin position="430"/>
        <end position="439"/>
    </location>
</feature>
<dbReference type="GO" id="GO:0043161">
    <property type="term" value="P:proteasome-mediated ubiquitin-dependent protein catabolic process"/>
    <property type="evidence" value="ECO:0007669"/>
    <property type="project" value="TreeGrafter"/>
</dbReference>
<evidence type="ECO:0000313" key="21">
    <source>
        <dbReference type="EMBL" id="KAH7120842.1"/>
    </source>
</evidence>
<dbReference type="SMART" id="SM00064">
    <property type="entry name" value="FYVE"/>
    <property type="match status" value="1"/>
</dbReference>
<evidence type="ECO:0000259" key="20">
    <source>
        <dbReference type="PROSITE" id="PS50178"/>
    </source>
</evidence>
<evidence type="ECO:0000256" key="14">
    <source>
        <dbReference type="ARBA" id="ARBA00023136"/>
    </source>
</evidence>
<evidence type="ECO:0000256" key="6">
    <source>
        <dbReference type="ARBA" id="ARBA00012483"/>
    </source>
</evidence>
<name>A0A9P9IHZ5_9PLEO</name>
<evidence type="ECO:0000256" key="12">
    <source>
        <dbReference type="ARBA" id="ARBA00022786"/>
    </source>
</evidence>
<comment type="subcellular location">
    <subcellularLocation>
        <location evidence="3">Endosome</location>
    </subcellularLocation>
    <subcellularLocation>
        <location evidence="4">Lysosome</location>
    </subcellularLocation>
    <subcellularLocation>
        <location evidence="2">Membrane</location>
        <topology evidence="2">Peripheral membrane protein</topology>
    </subcellularLocation>
</comment>
<feature type="region of interest" description="Disordered" evidence="18">
    <location>
        <begin position="1"/>
        <end position="35"/>
    </location>
</feature>
<keyword evidence="7" id="KW-0808">Transferase</keyword>
<dbReference type="CDD" id="cd16489">
    <property type="entry name" value="mRING-CH-C4HC2H_ZNRF"/>
    <property type="match status" value="1"/>
</dbReference>
<dbReference type="AlphaFoldDB" id="A0A9P9IHZ5"/>
<dbReference type="SUPFAM" id="SSF57903">
    <property type="entry name" value="FYVE/PHD zinc finger"/>
    <property type="match status" value="1"/>
</dbReference>
<dbReference type="EC" id="2.3.2.27" evidence="6"/>
<comment type="catalytic activity">
    <reaction evidence="1">
        <text>S-ubiquitinyl-[E2 ubiquitin-conjugating enzyme]-L-cysteine + [acceptor protein]-L-lysine = [E2 ubiquitin-conjugating enzyme]-L-cysteine + N(6)-ubiquitinyl-[acceptor protein]-L-lysine.</text>
        <dbReference type="EC" id="2.3.2.27"/>
    </reaction>
</comment>